<accession>A0A3N0CDQ4</accession>
<sequence length="287" mass="30987">MAGPSWYDILGVERDATPEQIKAAWRAATDKFEPGTGASQFRLFNEAAEVLMDPEKRAAYDAELSDVEPVETPKTPDVEPVETPETPETPDVEPVETPETPDAEPVETPAARLPAARRVLASNLGLGILAVLAVASLVLATVVGVKLQHRGEEARSGPQASAAAARGMPDVLSYDYRRLEADRDRAAKYLTPSYKKIYTKNFNGLIAGTPQDPGGAEKSKTVVVATVLTTGVVDADRDRVRVLAFVNQTWTQDGKVTRSLANRVIATMVHRGDRWLIDKLAPIGAGY</sequence>
<gene>
    <name evidence="6" type="ORF">EFK50_17325</name>
</gene>
<dbReference type="PANTHER" id="PTHR37042:SF4">
    <property type="entry name" value="OUTER MEMBRANE PROTEIN RV1973"/>
    <property type="match status" value="1"/>
</dbReference>
<dbReference type="RefSeq" id="WP_123228849.1">
    <property type="nucleotide sequence ID" value="NZ_RJSE01000008.1"/>
</dbReference>
<organism evidence="6 7">
    <name type="scientific">Nocardioides marmoriginsengisoli</name>
    <dbReference type="NCBI Taxonomy" id="661483"/>
    <lineage>
        <taxon>Bacteria</taxon>
        <taxon>Bacillati</taxon>
        <taxon>Actinomycetota</taxon>
        <taxon>Actinomycetes</taxon>
        <taxon>Propionibacteriales</taxon>
        <taxon>Nocardioidaceae</taxon>
        <taxon>Nocardioides</taxon>
    </lineage>
</organism>
<dbReference type="PANTHER" id="PTHR37042">
    <property type="entry name" value="OUTER MEMBRANE PROTEIN RV1973"/>
    <property type="match status" value="1"/>
</dbReference>
<dbReference type="PROSITE" id="PS50076">
    <property type="entry name" value="DNAJ_2"/>
    <property type="match status" value="1"/>
</dbReference>
<dbReference type="AlphaFoldDB" id="A0A3N0CDQ4"/>
<evidence type="ECO:0000256" key="1">
    <source>
        <dbReference type="ARBA" id="ARBA00004370"/>
    </source>
</evidence>
<feature type="domain" description="J" evidence="5">
    <location>
        <begin position="5"/>
        <end position="64"/>
    </location>
</feature>
<evidence type="ECO:0000256" key="2">
    <source>
        <dbReference type="ARBA" id="ARBA00023136"/>
    </source>
</evidence>
<keyword evidence="4" id="KW-1133">Transmembrane helix</keyword>
<dbReference type="Proteomes" id="UP000267128">
    <property type="component" value="Unassembled WGS sequence"/>
</dbReference>
<dbReference type="PRINTS" id="PR00625">
    <property type="entry name" value="JDOMAIN"/>
</dbReference>
<evidence type="ECO:0000256" key="4">
    <source>
        <dbReference type="SAM" id="Phobius"/>
    </source>
</evidence>
<evidence type="ECO:0000259" key="5">
    <source>
        <dbReference type="PROSITE" id="PS50076"/>
    </source>
</evidence>
<keyword evidence="7" id="KW-1185">Reference proteome</keyword>
<feature type="region of interest" description="Disordered" evidence="3">
    <location>
        <begin position="63"/>
        <end position="108"/>
    </location>
</feature>
<name>A0A3N0CDQ4_9ACTN</name>
<dbReference type="InterPro" id="IPR001623">
    <property type="entry name" value="DnaJ_domain"/>
</dbReference>
<dbReference type="OrthoDB" id="3829670at2"/>
<proteinExistence type="predicted"/>
<comment type="caution">
    <text evidence="6">The sequence shown here is derived from an EMBL/GenBank/DDBJ whole genome shotgun (WGS) entry which is preliminary data.</text>
</comment>
<reference evidence="6 7" key="1">
    <citation type="submission" date="2018-11" db="EMBL/GenBank/DDBJ databases">
        <authorList>
            <person name="Li F."/>
        </authorList>
    </citation>
    <scope>NUCLEOTIDE SEQUENCE [LARGE SCALE GENOMIC DNA]</scope>
    <source>
        <strain evidence="6 7">Gsoil 097</strain>
    </source>
</reference>
<evidence type="ECO:0000313" key="6">
    <source>
        <dbReference type="EMBL" id="RNL61133.1"/>
    </source>
</evidence>
<feature type="transmembrane region" description="Helical" evidence="4">
    <location>
        <begin position="124"/>
        <end position="145"/>
    </location>
</feature>
<evidence type="ECO:0000313" key="7">
    <source>
        <dbReference type="Proteomes" id="UP000267128"/>
    </source>
</evidence>
<keyword evidence="4" id="KW-0812">Transmembrane</keyword>
<dbReference type="EMBL" id="RJSE01000008">
    <property type="protein sequence ID" value="RNL61133.1"/>
    <property type="molecule type" value="Genomic_DNA"/>
</dbReference>
<dbReference type="InterPro" id="IPR036869">
    <property type="entry name" value="J_dom_sf"/>
</dbReference>
<comment type="subcellular location">
    <subcellularLocation>
        <location evidence="1">Membrane</location>
    </subcellularLocation>
</comment>
<protein>
    <recommendedName>
        <fullName evidence="5">J domain-containing protein</fullName>
    </recommendedName>
</protein>
<evidence type="ECO:0000256" key="3">
    <source>
        <dbReference type="SAM" id="MobiDB-lite"/>
    </source>
</evidence>
<dbReference type="GO" id="GO:0016020">
    <property type="term" value="C:membrane"/>
    <property type="evidence" value="ECO:0007669"/>
    <property type="project" value="UniProtKB-SubCell"/>
</dbReference>
<dbReference type="SMART" id="SM00271">
    <property type="entry name" value="DnaJ"/>
    <property type="match status" value="1"/>
</dbReference>
<keyword evidence="2 4" id="KW-0472">Membrane</keyword>
<dbReference type="CDD" id="cd06257">
    <property type="entry name" value="DnaJ"/>
    <property type="match status" value="1"/>
</dbReference>
<dbReference type="Pfam" id="PF00226">
    <property type="entry name" value="DnaJ"/>
    <property type="match status" value="1"/>
</dbReference>
<dbReference type="Gene3D" id="1.10.287.110">
    <property type="entry name" value="DnaJ domain"/>
    <property type="match status" value="1"/>
</dbReference>
<feature type="compositionally biased region" description="Acidic residues" evidence="3">
    <location>
        <begin position="88"/>
        <end position="105"/>
    </location>
</feature>
<dbReference type="SUPFAM" id="SSF46565">
    <property type="entry name" value="Chaperone J-domain"/>
    <property type="match status" value="1"/>
</dbReference>